<keyword evidence="6" id="KW-0963">Cytoplasm</keyword>
<evidence type="ECO:0000256" key="2">
    <source>
        <dbReference type="ARBA" id="ARBA00022694"/>
    </source>
</evidence>
<comment type="subcellular location">
    <subcellularLocation>
        <location evidence="6">Cytoplasm</location>
    </subcellularLocation>
</comment>
<dbReference type="GO" id="GO:0005524">
    <property type="term" value="F:ATP binding"/>
    <property type="evidence" value="ECO:0007669"/>
    <property type="project" value="UniProtKB-UniRule"/>
</dbReference>
<dbReference type="GO" id="GO:0006400">
    <property type="term" value="P:tRNA modification"/>
    <property type="evidence" value="ECO:0007669"/>
    <property type="project" value="UniProtKB-UniRule"/>
</dbReference>
<dbReference type="GO" id="GO:0005737">
    <property type="term" value="C:cytoplasm"/>
    <property type="evidence" value="ECO:0007669"/>
    <property type="project" value="UniProtKB-SubCell"/>
</dbReference>
<reference evidence="8 9" key="1">
    <citation type="submission" date="2018-02" db="EMBL/GenBank/DDBJ databases">
        <title>Genomic Encyclopedia of Archaeal and Bacterial Type Strains, Phase II (KMG-II): from individual species to whole genera.</title>
        <authorList>
            <person name="Goeker M."/>
        </authorList>
    </citation>
    <scope>NUCLEOTIDE SEQUENCE [LARGE SCALE GENOMIC DNA]</scope>
    <source>
        <strain evidence="8 9">DSM 18921</strain>
    </source>
</reference>
<evidence type="ECO:0000256" key="3">
    <source>
        <dbReference type="ARBA" id="ARBA00022741"/>
    </source>
</evidence>
<dbReference type="RefSeq" id="WP_170076248.1">
    <property type="nucleotide sequence ID" value="NZ_PVEP01000011.1"/>
</dbReference>
<keyword evidence="4 6" id="KW-0067">ATP-binding</keyword>
<keyword evidence="9" id="KW-1185">Reference proteome</keyword>
<dbReference type="Proteomes" id="UP000238338">
    <property type="component" value="Unassembled WGS sequence"/>
</dbReference>
<accession>A0A2S8S2P1</accession>
<keyword evidence="3 6" id="KW-0547">Nucleotide-binding</keyword>
<evidence type="ECO:0000256" key="5">
    <source>
        <dbReference type="ARBA" id="ARBA00048539"/>
    </source>
</evidence>
<dbReference type="InterPro" id="IPR011063">
    <property type="entry name" value="TilS/TtcA_N"/>
</dbReference>
<feature type="binding site" evidence="6">
    <location>
        <begin position="37"/>
        <end position="42"/>
    </location>
    <ligand>
        <name>ATP</name>
        <dbReference type="ChEBI" id="CHEBI:30616"/>
    </ligand>
</feature>
<keyword evidence="1 6" id="KW-0436">Ligase</keyword>
<dbReference type="InterPro" id="IPR012094">
    <property type="entry name" value="tRNA_Ile_lys_synt"/>
</dbReference>
<keyword evidence="2 6" id="KW-0819">tRNA processing</keyword>
<comment type="domain">
    <text evidence="6">The N-terminal region contains the highly conserved SGGXDS motif, predicted to be a P-loop motif involved in ATP binding.</text>
</comment>
<dbReference type="HAMAP" id="MF_01161">
    <property type="entry name" value="tRNA_Ile_lys_synt"/>
    <property type="match status" value="1"/>
</dbReference>
<dbReference type="NCBIfam" id="TIGR02432">
    <property type="entry name" value="lysidine_TilS_N"/>
    <property type="match status" value="1"/>
</dbReference>
<dbReference type="InterPro" id="IPR012795">
    <property type="entry name" value="tRNA_Ile_lys_synt_N"/>
</dbReference>
<evidence type="ECO:0000259" key="7">
    <source>
        <dbReference type="Pfam" id="PF01171"/>
    </source>
</evidence>
<comment type="function">
    <text evidence="6">Ligates lysine onto the cytidine present at position 34 of the AUA codon-specific tRNA(Ile) that contains the anticodon CAU, in an ATP-dependent manner. Cytidine is converted to lysidine, thus changing the amino acid specificity of the tRNA from methionine to isoleucine.</text>
</comment>
<evidence type="ECO:0000256" key="4">
    <source>
        <dbReference type="ARBA" id="ARBA00022840"/>
    </source>
</evidence>
<dbReference type="Pfam" id="PF01171">
    <property type="entry name" value="ATP_bind_3"/>
    <property type="match status" value="1"/>
</dbReference>
<comment type="caution">
    <text evidence="8">The sequence shown here is derived from an EMBL/GenBank/DDBJ whole genome shotgun (WGS) entry which is preliminary data.</text>
</comment>
<evidence type="ECO:0000256" key="6">
    <source>
        <dbReference type="HAMAP-Rule" id="MF_01161"/>
    </source>
</evidence>
<evidence type="ECO:0000256" key="1">
    <source>
        <dbReference type="ARBA" id="ARBA00022598"/>
    </source>
</evidence>
<protein>
    <recommendedName>
        <fullName evidence="6">tRNA(Ile)-lysidine synthase</fullName>
        <ecNumber evidence="6">6.3.4.19</ecNumber>
    </recommendedName>
    <alternativeName>
        <fullName evidence="6">tRNA(Ile)-2-lysyl-cytidine synthase</fullName>
    </alternativeName>
    <alternativeName>
        <fullName evidence="6">tRNA(Ile)-lysidine synthetase</fullName>
    </alternativeName>
</protein>
<evidence type="ECO:0000313" key="8">
    <source>
        <dbReference type="EMBL" id="PQV55086.1"/>
    </source>
</evidence>
<dbReference type="InterPro" id="IPR014729">
    <property type="entry name" value="Rossmann-like_a/b/a_fold"/>
</dbReference>
<proteinExistence type="inferred from homology"/>
<dbReference type="PANTHER" id="PTHR43033:SF1">
    <property type="entry name" value="TRNA(ILE)-LYSIDINE SYNTHASE-RELATED"/>
    <property type="match status" value="1"/>
</dbReference>
<evidence type="ECO:0000313" key="9">
    <source>
        <dbReference type="Proteomes" id="UP000238338"/>
    </source>
</evidence>
<sequence length="422" mass="45889">MTGEGWPLSEGADAFLLHLPDWAFPRVWPERFGVAVSGGSDSLALLHLFARIQAHRGGTLHAVTVDHRLRPEAAEEARFVAGICAGLGVSHDTLVWDHGRIDGNLQDQARRARYDLIGAWARDRGIGSVVLGHTADDQAETFLMGLARGAGIDGLCGMRRGWEEGGIRWLRPYLTVPRADLRAYLTRHGITWVDDPSNADDRFQRVKARKVLAALKPLGITVEGLSAVTDTLSIAQGALKSAAVERASAILRSAAGEVILDRQGFRLTHPETARRILIAALRWASSAAYAPRAVQLDRLQQAIWQGRDATLWGCRLRVSETEIRITREPKAVAALATPTDAIWDGRWRLTGPHHADLRIRALGAEGLRACKAWRDTGISRAALVVSPAVWRGKTLVAAPFAGHGAGWTAEIVTGQPCTLITH</sequence>
<dbReference type="PANTHER" id="PTHR43033">
    <property type="entry name" value="TRNA(ILE)-LYSIDINE SYNTHASE-RELATED"/>
    <property type="match status" value="1"/>
</dbReference>
<dbReference type="Gene3D" id="3.40.50.620">
    <property type="entry name" value="HUPs"/>
    <property type="match status" value="1"/>
</dbReference>
<dbReference type="AlphaFoldDB" id="A0A2S8S2P1"/>
<comment type="catalytic activity">
    <reaction evidence="5 6">
        <text>cytidine(34) in tRNA(Ile2) + L-lysine + ATP = lysidine(34) in tRNA(Ile2) + AMP + diphosphate + H(+)</text>
        <dbReference type="Rhea" id="RHEA:43744"/>
        <dbReference type="Rhea" id="RHEA-COMP:10625"/>
        <dbReference type="Rhea" id="RHEA-COMP:10670"/>
        <dbReference type="ChEBI" id="CHEBI:15378"/>
        <dbReference type="ChEBI" id="CHEBI:30616"/>
        <dbReference type="ChEBI" id="CHEBI:32551"/>
        <dbReference type="ChEBI" id="CHEBI:33019"/>
        <dbReference type="ChEBI" id="CHEBI:82748"/>
        <dbReference type="ChEBI" id="CHEBI:83665"/>
        <dbReference type="ChEBI" id="CHEBI:456215"/>
        <dbReference type="EC" id="6.3.4.19"/>
    </reaction>
</comment>
<organism evidence="8 9">
    <name type="scientific">Albidovulum denitrificans</name>
    <dbReference type="NCBI Taxonomy" id="404881"/>
    <lineage>
        <taxon>Bacteria</taxon>
        <taxon>Pseudomonadati</taxon>
        <taxon>Pseudomonadota</taxon>
        <taxon>Alphaproteobacteria</taxon>
        <taxon>Rhodobacterales</taxon>
        <taxon>Paracoccaceae</taxon>
        <taxon>Albidovulum</taxon>
    </lineage>
</organism>
<dbReference type="GO" id="GO:0032267">
    <property type="term" value="F:tRNA(Ile)-lysidine synthase activity"/>
    <property type="evidence" value="ECO:0007669"/>
    <property type="project" value="UniProtKB-EC"/>
</dbReference>
<feature type="domain" description="tRNA(Ile)-lysidine/2-thiocytidine synthase N-terminal" evidence="7">
    <location>
        <begin position="32"/>
        <end position="210"/>
    </location>
</feature>
<dbReference type="EC" id="6.3.4.19" evidence="6"/>
<comment type="similarity">
    <text evidence="6">Belongs to the tRNA(Ile)-lysidine synthase family.</text>
</comment>
<gene>
    <name evidence="6" type="primary">tilS</name>
    <name evidence="8" type="ORF">LX70_03604</name>
</gene>
<name>A0A2S8S2P1_9RHOB</name>
<dbReference type="SUPFAM" id="SSF52402">
    <property type="entry name" value="Adenine nucleotide alpha hydrolases-like"/>
    <property type="match status" value="1"/>
</dbReference>
<dbReference type="EMBL" id="PVEP01000011">
    <property type="protein sequence ID" value="PQV55086.1"/>
    <property type="molecule type" value="Genomic_DNA"/>
</dbReference>
<dbReference type="CDD" id="cd01992">
    <property type="entry name" value="TilS_N"/>
    <property type="match status" value="1"/>
</dbReference>